<dbReference type="FunFam" id="1.10.720.30:FF:000001">
    <property type="entry name" value="E3 SUMO-protein ligase PIAS2 isoform 1"/>
    <property type="match status" value="1"/>
</dbReference>
<dbReference type="PANTHER" id="PTHR10782">
    <property type="entry name" value="ZINC FINGER MIZ DOMAIN-CONTAINING PROTEIN"/>
    <property type="match status" value="1"/>
</dbReference>
<dbReference type="VEuPathDB" id="HostDB:ENSG00000131788"/>
<dbReference type="SMART" id="SM00513">
    <property type="entry name" value="SAP"/>
    <property type="match status" value="1"/>
</dbReference>
<gene>
    <name evidence="3" type="primary">PIAS3</name>
</gene>
<proteinExistence type="evidence at protein level"/>
<dbReference type="MassIVE" id="U3KQV1"/>
<evidence type="ECO:0000313" key="3">
    <source>
        <dbReference type="Ensembl" id="ENSP00000476245.1"/>
    </source>
</evidence>
<organism evidence="3 4">
    <name type="scientific">Homo sapiens</name>
    <name type="common">Human</name>
    <dbReference type="NCBI Taxonomy" id="9606"/>
    <lineage>
        <taxon>Eukaryota</taxon>
        <taxon>Metazoa</taxon>
        <taxon>Chordata</taxon>
        <taxon>Craniata</taxon>
        <taxon>Vertebrata</taxon>
        <taxon>Euteleostomi</taxon>
        <taxon>Mammalia</taxon>
        <taxon>Eutheria</taxon>
        <taxon>Euarchontoglires</taxon>
        <taxon>Primates</taxon>
        <taxon>Haplorrhini</taxon>
        <taxon>Catarrhini</taxon>
        <taxon>Hominidae</taxon>
        <taxon>Homo</taxon>
    </lineage>
</organism>
<dbReference type="HGNC" id="HGNC:16861">
    <property type="gene designation" value="PIAS3"/>
</dbReference>
<accession>U3KQV1</accession>
<dbReference type="Ensembl" id="ENST00000463514.2">
    <property type="protein sequence ID" value="ENSP00000476245.1"/>
    <property type="gene ID" value="ENSG00000131788.17"/>
</dbReference>
<dbReference type="GeneTree" id="ENSGT01030000234539"/>
<dbReference type="UCSC" id="uc057kbf.1">
    <property type="organism name" value="human"/>
</dbReference>
<dbReference type="PROSITE" id="PS50800">
    <property type="entry name" value="SAP"/>
    <property type="match status" value="1"/>
</dbReference>
<feature type="compositionally biased region" description="Low complexity" evidence="1">
    <location>
        <begin position="72"/>
        <end position="92"/>
    </location>
</feature>
<dbReference type="Antibodypedia" id="20233">
    <property type="antibodies" value="257 antibodies from 39 providers"/>
</dbReference>
<dbReference type="Proteomes" id="UP000005640">
    <property type="component" value="Chromosome 1"/>
</dbReference>
<reference evidence="3 4" key="2">
    <citation type="journal article" date="2004" name="Nature">
        <title>Finishing the euchromatic sequence of the human genome.</title>
        <authorList>
            <consortium name="International Human Genome Sequencing Consortium"/>
        </authorList>
    </citation>
    <scope>NUCLEOTIDE SEQUENCE [LARGE SCALE GENOMIC DNA]</scope>
</reference>
<reference evidence="3 4" key="1">
    <citation type="journal article" date="2001" name="Nature">
        <title>Initial sequencing and analysis of the human genome.</title>
        <authorList>
            <consortium name="International Human Genome Sequencing Consortium"/>
            <person name="Lander E.S."/>
            <person name="Linton L.M."/>
            <person name="Birren B."/>
            <person name="Nusbaum C."/>
            <person name="Zody M.C."/>
            <person name="Baldwin J."/>
            <person name="Devon K."/>
            <person name="Dewar K."/>
            <person name="Doyle M."/>
            <person name="FitzHugh W."/>
            <person name="Funke R."/>
            <person name="Gage D."/>
            <person name="Harris K."/>
            <person name="Heaford A."/>
            <person name="Howland J."/>
            <person name="Kann L."/>
            <person name="Lehoczky J."/>
            <person name="LeVine R."/>
            <person name="McEwan P."/>
            <person name="McKernan K."/>
            <person name="Meldrim J."/>
            <person name="Mesirov J.P."/>
            <person name="Miranda C."/>
            <person name="Morris W."/>
            <person name="Naylor J."/>
            <person name="Raymond C."/>
            <person name="Rosetti M."/>
            <person name="Santos R."/>
            <person name="Sheridan A."/>
            <person name="Sougnez C."/>
            <person name="Stange-Thomann N."/>
            <person name="Stojanovic N."/>
            <person name="Subramanian A."/>
            <person name="Wyman D."/>
            <person name="Rogers J."/>
            <person name="Sulston J."/>
            <person name="Ainscough R."/>
            <person name="Beck S."/>
            <person name="Bentley D."/>
            <person name="Burton J."/>
            <person name="Clee C."/>
            <person name="Carter N."/>
            <person name="Coulson A."/>
            <person name="Deadman R."/>
            <person name="Deloukas P."/>
            <person name="Dunham A."/>
            <person name="Dunham I."/>
            <person name="Durbin R."/>
            <person name="French L."/>
            <person name="Grafham D."/>
            <person name="Gregory S."/>
            <person name="Hubbard T."/>
            <person name="Humphray S."/>
            <person name="Hunt A."/>
            <person name="Jones M."/>
            <person name="Lloyd C."/>
            <person name="McMurray A."/>
            <person name="Matthews L."/>
            <person name="Mercer S."/>
            <person name="Milne S."/>
            <person name="Mullikin J.C."/>
            <person name="Mungall A."/>
            <person name="Plumb R."/>
            <person name="Ross M."/>
            <person name="Shownkeen R."/>
            <person name="Sims S."/>
            <person name="Waterston R.H."/>
            <person name="Wilson R.K."/>
            <person name="Hillier L.W."/>
            <person name="McPherson J.D."/>
            <person name="Marra M.A."/>
            <person name="Mardis E.R."/>
            <person name="Fulton L.A."/>
            <person name="Chinwalla A.T."/>
            <person name="Pepin K.H."/>
            <person name="Gish W.R."/>
            <person name="Chissoe S.L."/>
            <person name="Wendl M.C."/>
            <person name="Delehaunty K.D."/>
            <person name="Miner T.L."/>
            <person name="Delehaunty A."/>
            <person name="Kramer J.B."/>
            <person name="Cook L.L."/>
            <person name="Fulton R.S."/>
            <person name="Johnson D.L."/>
            <person name="Minx P.J."/>
            <person name="Clifton S.W."/>
            <person name="Hawkins T."/>
            <person name="Branscomb E."/>
            <person name="Predki P."/>
            <person name="Richardson P."/>
            <person name="Wenning S."/>
            <person name="Slezak T."/>
            <person name="Doggett N."/>
            <person name="Cheng J.F."/>
            <person name="Olsen A."/>
            <person name="Lucas S."/>
            <person name="Elkin C."/>
            <person name="Uberbacher E."/>
            <person name="Frazier M."/>
            <person name="Gibbs R.A."/>
            <person name="Muzny D.M."/>
            <person name="Scherer S.E."/>
            <person name="Bouck J.B."/>
            <person name="Sodergren E.J."/>
            <person name="Worley K.C."/>
            <person name="Rives C.M."/>
            <person name="Gorrell J.H."/>
            <person name="Metzker M.L."/>
            <person name="Naylor S.L."/>
            <person name="Kucherlapati R.S."/>
            <person name="Nelson D.L."/>
            <person name="Weinstock G.M."/>
            <person name="Sakaki Y."/>
            <person name="Fujiyama A."/>
            <person name="Hattori M."/>
            <person name="Yada T."/>
            <person name="Toyoda A."/>
            <person name="Itoh T."/>
            <person name="Kawagoe C."/>
            <person name="Watanabe H."/>
            <person name="Totoki Y."/>
            <person name="Taylor T."/>
            <person name="Weissenbach J."/>
            <person name="Heilig R."/>
            <person name="Saurin W."/>
            <person name="Artiguenave F."/>
            <person name="Brottier P."/>
            <person name="Bruls T."/>
            <person name="Pelletier E."/>
            <person name="Robert C."/>
            <person name="Wincker P."/>
            <person name="Smith D.R."/>
            <person name="Doucette-Stamm L."/>
            <person name="Rubenfield M."/>
            <person name="Weinstock K."/>
            <person name="Lee H.M."/>
            <person name="Dubois J."/>
            <person name="Rosenthal A."/>
            <person name="Platzer M."/>
            <person name="Nyakatura G."/>
            <person name="Taudien S."/>
            <person name="Rump A."/>
            <person name="Yang H."/>
            <person name="Yu J."/>
            <person name="Wang J."/>
            <person name="Huang G."/>
            <person name="Gu J."/>
            <person name="Hood L."/>
            <person name="Rowen L."/>
            <person name="Madan A."/>
            <person name="Qin S."/>
            <person name="Davis R.W."/>
            <person name="Federspiel N.A."/>
            <person name="Abola A.P."/>
            <person name="Proctor M.J."/>
            <person name="Myers R.M."/>
            <person name="Schmutz J."/>
            <person name="Dickson M."/>
            <person name="Grimwood J."/>
            <person name="Cox D.R."/>
            <person name="Olson M.V."/>
            <person name="Kaul R."/>
            <person name="Raymond C."/>
            <person name="Shimizu N."/>
            <person name="Kawasaki K."/>
            <person name="Minoshima S."/>
            <person name="Evans G.A."/>
            <person name="Athanasiou M."/>
            <person name="Schultz R."/>
            <person name="Roe B.A."/>
            <person name="Chen F."/>
            <person name="Pan H."/>
            <person name="Ramser J."/>
            <person name="Lehrach H."/>
            <person name="Reinhardt R."/>
            <person name="McCombie W.R."/>
            <person name="de la Bastide M."/>
            <person name="Dedhia N."/>
            <person name="Blocker H."/>
            <person name="Hornischer K."/>
            <person name="Nordsiek G."/>
            <person name="Agarwala R."/>
            <person name="Aravind L."/>
            <person name="Bailey J.A."/>
            <person name="Bateman A."/>
            <person name="Batzoglou S."/>
            <person name="Birney E."/>
            <person name="Bork P."/>
            <person name="Brown D.G."/>
            <person name="Burge C.B."/>
            <person name="Cerutti L."/>
            <person name="Chen H.C."/>
            <person name="Church D."/>
            <person name="Clamp M."/>
            <person name="Copley R.R."/>
            <person name="Doerks T."/>
            <person name="Eddy S.R."/>
            <person name="Eichler E.E."/>
            <person name="Furey T.S."/>
            <person name="Galagan J."/>
            <person name="Gilbert J.G."/>
            <person name="Harmon C."/>
            <person name="Hayashizaki Y."/>
            <person name="Haussler D."/>
            <person name="Hermjakob H."/>
            <person name="Hokamp K."/>
            <person name="Jang W."/>
            <person name="Johnson L.S."/>
            <person name="Jones T.A."/>
            <person name="Kasif S."/>
            <person name="Kaspryzk A."/>
            <person name="Kennedy S."/>
            <person name="Kent W.J."/>
            <person name="Kitts P."/>
            <person name="Koonin E.V."/>
            <person name="Korf I."/>
            <person name="Kulp D."/>
            <person name="Lancet D."/>
            <person name="Lowe T.M."/>
            <person name="McLysaght A."/>
            <person name="Mikkelsen T."/>
            <person name="Moran J.V."/>
            <person name="Mulder N."/>
            <person name="Pollara V.J."/>
            <person name="Ponting C.P."/>
            <person name="Schuler G."/>
            <person name="Schultz J."/>
            <person name="Slater G."/>
            <person name="Smit A.F."/>
            <person name="Stupka E."/>
            <person name="Szustakowski J."/>
            <person name="Thierry-Mieg D."/>
            <person name="Thierry-Mieg J."/>
            <person name="Wagner L."/>
            <person name="Wallis J."/>
            <person name="Wheeler R."/>
            <person name="Williams A."/>
            <person name="Wolf Y.I."/>
            <person name="Wolfe K.H."/>
            <person name="Yang S.P."/>
            <person name="Yeh R.F."/>
            <person name="Collins F."/>
            <person name="Guyer M.S."/>
            <person name="Peterson J."/>
            <person name="Felsenfeld A."/>
            <person name="Wetterstrand K.A."/>
            <person name="Patrinos A."/>
            <person name="Morgan M.J."/>
            <person name="de Jong P."/>
            <person name="Catanese J.J."/>
            <person name="Osoegawa K."/>
            <person name="Shizuya H."/>
            <person name="Choi S."/>
            <person name="Chen Y.J."/>
        </authorList>
    </citation>
    <scope>NUCLEOTIDE SEQUENCE [LARGE SCALE GENOMIC DNA]</scope>
</reference>
<dbReference type="HOGENOM" id="CLU_2446412_0_0_1"/>
<dbReference type="EMBL" id="AC239808">
    <property type="status" value="NOT_ANNOTATED_CDS"/>
    <property type="molecule type" value="Genomic_DNA"/>
</dbReference>
<dbReference type="Ensembl" id="ENST00000463514.2">
    <property type="protein sequence ID" value="ENSP00000476245.1"/>
    <property type="gene ID" value="ENSG00000131788.16"/>
</dbReference>
<feature type="non-terminal residue" evidence="3">
    <location>
        <position position="92"/>
    </location>
</feature>
<reference evidence="6" key="4">
    <citation type="journal article" date="2017" name="Nat. Struct. Mol. Biol.">
        <title>Site-specific mapping of the human SUMO proteome reveals co-modification with phosphorylation.</title>
        <authorList>
            <person name="Hendriks I.A."/>
            <person name="Lyon D."/>
            <person name="Young C."/>
            <person name="Jensen L.J."/>
            <person name="Vertegaal A.C."/>
            <person name="Nielsen M.L."/>
        </authorList>
    </citation>
    <scope>IDENTIFICATION BY MASS SPECTROMETRY [LARGE SCALE ANALYSIS]</scope>
</reference>
<protein>
    <submittedName>
        <fullName evidence="3">Protein inhibitor of activated STAT 3</fullName>
    </submittedName>
</protein>
<dbReference type="ChiTaRS" id="PIAS3">
    <property type="organism name" value="human"/>
</dbReference>
<dbReference type="ExpressionAtlas" id="U3KQV1">
    <property type="expression patterns" value="baseline and differential"/>
</dbReference>
<dbReference type="Gene3D" id="1.10.720.30">
    <property type="entry name" value="SAP domain"/>
    <property type="match status" value="1"/>
</dbReference>
<dbReference type="AlphaFoldDB" id="U3KQV1"/>
<dbReference type="OpenTargets" id="ENSG00000131788"/>
<dbReference type="InterPro" id="IPR036361">
    <property type="entry name" value="SAP_dom_sf"/>
</dbReference>
<feature type="region of interest" description="Disordered" evidence="1">
    <location>
        <begin position="71"/>
        <end position="92"/>
    </location>
</feature>
<evidence type="ECO:0007829" key="5">
    <source>
        <dbReference type="PeptideAtlas" id="U3KQV1"/>
    </source>
</evidence>
<evidence type="ECO:0000259" key="2">
    <source>
        <dbReference type="PROSITE" id="PS50800"/>
    </source>
</evidence>
<reference evidence="3" key="5">
    <citation type="submission" date="2025-08" db="UniProtKB">
        <authorList>
            <consortium name="Ensembl"/>
        </authorList>
    </citation>
    <scope>IDENTIFICATION</scope>
</reference>
<name>U3KQV1_HUMAN</name>
<keyword evidence="5" id="KW-1267">Proteomics identification</keyword>
<dbReference type="InterPro" id="IPR003034">
    <property type="entry name" value="SAP_dom"/>
</dbReference>
<dbReference type="PANTHER" id="PTHR10782:SF10">
    <property type="entry name" value="E3 SUMO-PROTEIN LIGASE PIAS3"/>
    <property type="match status" value="1"/>
</dbReference>
<dbReference type="OrthoDB" id="10263264at2759"/>
<evidence type="ECO:0000256" key="1">
    <source>
        <dbReference type="SAM" id="MobiDB-lite"/>
    </source>
</evidence>
<keyword evidence="4" id="KW-1185">Reference proteome</keyword>
<dbReference type="SMR" id="U3KQV1"/>
<dbReference type="Pfam" id="PF02037">
    <property type="entry name" value="SAP"/>
    <property type="match status" value="1"/>
</dbReference>
<evidence type="ECO:0000313" key="4">
    <source>
        <dbReference type="Proteomes" id="UP000005640"/>
    </source>
</evidence>
<sequence length="92" mass="10065">MEAGGCMDSEHMVMSFRVSELQVLLGFAGRNKSGRKHELLAKALHLLKSSCAPSVQMKIKELYRRRFPRKTLGPSDLSLLSLPPGTSPVGSP</sequence>
<dbReference type="Bgee" id="ENSG00000131788">
    <property type="expression patterns" value="Expressed in right uterine tube and 173 other cell types or tissues"/>
</dbReference>
<evidence type="ECO:0007829" key="6">
    <source>
        <dbReference type="PubMed" id="28112733"/>
    </source>
</evidence>
<reference evidence="3" key="6">
    <citation type="submission" date="2025-09" db="UniProtKB">
        <authorList>
            <consortium name="Ensembl"/>
        </authorList>
    </citation>
    <scope>IDENTIFICATION</scope>
</reference>
<reference evidence="3 4" key="3">
    <citation type="journal article" date="2006" name="Nature">
        <title>The DNA sequence and biological annotation of human chromosome 1.</title>
        <authorList>
            <person name="Gregory S.G."/>
            <person name="Barlow K.F."/>
            <person name="McLay K.E."/>
            <person name="Kaul R."/>
            <person name="Swarbreck D."/>
            <person name="Dunham A."/>
            <person name="Scott C.E."/>
            <person name="Howe K.L."/>
            <person name="Woodfine K."/>
            <person name="Spencer C.C."/>
            <person name="Jones M.C."/>
            <person name="Gillson C."/>
            <person name="Searle S."/>
            <person name="Zhou Y."/>
            <person name="Kokocinski F."/>
            <person name="McDonald L."/>
            <person name="Evans R."/>
            <person name="Phillips K."/>
            <person name="Atkinson A."/>
            <person name="Cooper R."/>
            <person name="Jones C."/>
            <person name="Hall R.E."/>
            <person name="Andrews T.D."/>
            <person name="Lloyd C."/>
            <person name="Ainscough R."/>
            <person name="Almeida J.P."/>
            <person name="Ambrose K.D."/>
            <person name="Anderson F."/>
            <person name="Andrew R.W."/>
            <person name="Ashwell R.I."/>
            <person name="Aubin K."/>
            <person name="Babbage A.K."/>
            <person name="Bagguley C.L."/>
            <person name="Bailey J."/>
            <person name="Beasley H."/>
            <person name="Bethel G."/>
            <person name="Bird C.P."/>
            <person name="Bray-Allen S."/>
            <person name="Brown J.Y."/>
            <person name="Brown A.J."/>
            <person name="Buckley D."/>
            <person name="Burton J."/>
            <person name="Bye J."/>
            <person name="Carder C."/>
            <person name="Chapman J.C."/>
            <person name="Clark S.Y."/>
            <person name="Clarke G."/>
            <person name="Clee C."/>
            <person name="Cobley V."/>
            <person name="Collier R.E."/>
            <person name="Corby N."/>
            <person name="Coville G.J."/>
            <person name="Davies J."/>
            <person name="Deadman R."/>
            <person name="Dunn M."/>
            <person name="Earthrowl M."/>
            <person name="Ellington A.G."/>
            <person name="Errington H."/>
            <person name="Frankish A."/>
            <person name="Frankland J."/>
            <person name="French L."/>
            <person name="Garner P."/>
            <person name="Garnett J."/>
            <person name="Gay L."/>
            <person name="Ghori M.R."/>
            <person name="Gibson R."/>
            <person name="Gilby L.M."/>
            <person name="Gillett W."/>
            <person name="Glithero R.J."/>
            <person name="Grafham D.V."/>
            <person name="Griffiths C."/>
            <person name="Griffiths-Jones S."/>
            <person name="Grocock R."/>
            <person name="Hammond S."/>
            <person name="Harrison E.S."/>
            <person name="Hart E."/>
            <person name="Haugen E."/>
            <person name="Heath P.D."/>
            <person name="Holmes S."/>
            <person name="Holt K."/>
            <person name="Howden P.J."/>
            <person name="Hunt A.R."/>
            <person name="Hunt S.E."/>
            <person name="Hunter G."/>
            <person name="Isherwood J."/>
            <person name="James R."/>
            <person name="Johnson C."/>
            <person name="Johnson D."/>
            <person name="Joy A."/>
            <person name="Kay M."/>
            <person name="Kershaw J.K."/>
            <person name="Kibukawa M."/>
            <person name="Kimberley A.M."/>
            <person name="King A."/>
            <person name="Knights A.J."/>
            <person name="Lad H."/>
            <person name="Laird G."/>
            <person name="Lawlor S."/>
            <person name="Leongamornlert D.A."/>
            <person name="Lloyd D.M."/>
            <person name="Loveland J."/>
            <person name="Lovell J."/>
            <person name="Lush M.J."/>
            <person name="Lyne R."/>
            <person name="Martin S."/>
            <person name="Mashreghi-Mohammadi M."/>
            <person name="Matthews L."/>
            <person name="Matthews N.S."/>
            <person name="McLaren S."/>
            <person name="Milne S."/>
            <person name="Mistry S."/>
            <person name="Moore M.J."/>
            <person name="Nickerson T."/>
            <person name="O'Dell C.N."/>
            <person name="Oliver K."/>
            <person name="Palmeiri A."/>
            <person name="Palmer S.A."/>
            <person name="Parker A."/>
            <person name="Patel D."/>
            <person name="Pearce A.V."/>
            <person name="Peck A.I."/>
            <person name="Pelan S."/>
            <person name="Phelps K."/>
            <person name="Phillimore B.J."/>
            <person name="Plumb R."/>
            <person name="Rajan J."/>
            <person name="Raymond C."/>
            <person name="Rouse G."/>
            <person name="Saenphimmachak C."/>
            <person name="Sehra H.K."/>
            <person name="Sheridan E."/>
            <person name="Shownkeen R."/>
            <person name="Sims S."/>
            <person name="Skuce C.D."/>
            <person name="Smith M."/>
            <person name="Steward C."/>
            <person name="Subramanian S."/>
            <person name="Sycamore N."/>
            <person name="Tracey A."/>
            <person name="Tromans A."/>
            <person name="Van Helmond Z."/>
            <person name="Wall M."/>
            <person name="Wallis J.M."/>
            <person name="White S."/>
            <person name="Whitehead S.L."/>
            <person name="Wilkinson J.E."/>
            <person name="Willey D.L."/>
            <person name="Williams H."/>
            <person name="Wilming L."/>
            <person name="Wray P.W."/>
            <person name="Wu Z."/>
            <person name="Coulson A."/>
            <person name="Vaudin M."/>
            <person name="Sulston J.E."/>
            <person name="Durbin R."/>
            <person name="Hubbard T."/>
            <person name="Wooster R."/>
            <person name="Dunham I."/>
            <person name="Carter N.P."/>
            <person name="McVean G."/>
            <person name="Ross M.T."/>
            <person name="Harrow J."/>
            <person name="Olson M.V."/>
            <person name="Beck S."/>
            <person name="Rogers J."/>
            <person name="Bentley D.R."/>
            <person name="Banerjee R."/>
            <person name="Bryant S.P."/>
            <person name="Burford D.C."/>
            <person name="Burrill W.D."/>
            <person name="Clegg S.M."/>
            <person name="Dhami P."/>
            <person name="Dovey O."/>
            <person name="Faulkner L.M."/>
            <person name="Gribble S.M."/>
            <person name="Langford C.F."/>
            <person name="Pandian R.D."/>
            <person name="Porter K.M."/>
            <person name="Prigmore E."/>
        </authorList>
    </citation>
    <scope>NUCLEOTIDE SEQUENCE [LARGE SCALE GENOMIC DNA]</scope>
</reference>
<feature type="domain" description="SAP" evidence="2">
    <location>
        <begin position="13"/>
        <end position="47"/>
    </location>
</feature>
<dbReference type="SUPFAM" id="SSF68906">
    <property type="entry name" value="SAP domain"/>
    <property type="match status" value="1"/>
</dbReference>